<proteinExistence type="predicted"/>
<evidence type="ECO:0000256" key="2">
    <source>
        <dbReference type="ARBA" id="ARBA00022692"/>
    </source>
</evidence>
<keyword evidence="2 6" id="KW-0812">Transmembrane</keyword>
<dbReference type="InterPro" id="IPR023408">
    <property type="entry name" value="MscS_beta-dom_sf"/>
</dbReference>
<evidence type="ECO:0000256" key="5">
    <source>
        <dbReference type="SAM" id="MobiDB-lite"/>
    </source>
</evidence>
<evidence type="ECO:0000259" key="7">
    <source>
        <dbReference type="Pfam" id="PF00924"/>
    </source>
</evidence>
<dbReference type="Proteomes" id="UP000249123">
    <property type="component" value="Unassembled WGS sequence"/>
</dbReference>
<dbReference type="GO" id="GO:0016020">
    <property type="term" value="C:membrane"/>
    <property type="evidence" value="ECO:0007669"/>
    <property type="project" value="UniProtKB-SubCell"/>
</dbReference>
<sequence length="335" mass="37407">MDKLGRRPRWLKRFRPPVLFALAGFALLVGTSYVPEDYLGDFDLIGLARITANVLFIIAIGWLIATIVDALVKRRLANLHLDAEDNLEARKAATRLDVVRRIWIVAAGIVTLAAALTVIPGVKQIGVSLFASAGIAGIAIGLAARPMLSNVIAGLQIAFTQPIRIDDAVVVEGEWGWIEEIGLFYVVIRIWDWRRLIVPLSYFIEQPFQNWTRKSASILGSIFWTVDYHAPVQKMREKLEEICKETDLWDRNVVNLQVTESQGTSITIRALASASTSPKAWDLRCYIREKMIEWLQAEHPEALPRLRADTDVKGLSPDDMRDMAASASQHGAPQS</sequence>
<dbReference type="InterPro" id="IPR010920">
    <property type="entry name" value="LSM_dom_sf"/>
</dbReference>
<comment type="subcellular location">
    <subcellularLocation>
        <location evidence="1">Membrane</location>
    </subcellularLocation>
</comment>
<organism evidence="8 9">
    <name type="scientific">Hyphomonas pacifica</name>
    <dbReference type="NCBI Taxonomy" id="1280941"/>
    <lineage>
        <taxon>Bacteria</taxon>
        <taxon>Pseudomonadati</taxon>
        <taxon>Pseudomonadota</taxon>
        <taxon>Alphaproteobacteria</taxon>
        <taxon>Hyphomonadales</taxon>
        <taxon>Hyphomonadaceae</taxon>
        <taxon>Hyphomonas</taxon>
    </lineage>
</organism>
<comment type="caution">
    <text evidence="8">The sequence shown here is derived from an EMBL/GenBank/DDBJ whole genome shotgun (WGS) entry which is preliminary data.</text>
</comment>
<dbReference type="GO" id="GO:0008381">
    <property type="term" value="F:mechanosensitive monoatomic ion channel activity"/>
    <property type="evidence" value="ECO:0007669"/>
    <property type="project" value="UniProtKB-ARBA"/>
</dbReference>
<name>A0A8B2PL05_9PROT</name>
<keyword evidence="9" id="KW-1185">Reference proteome</keyword>
<accession>A0A8B2PL05</accession>
<gene>
    <name evidence="8" type="ORF">HY3_11810</name>
</gene>
<feature type="transmembrane region" description="Helical" evidence="6">
    <location>
        <begin position="125"/>
        <end position="144"/>
    </location>
</feature>
<dbReference type="PANTHER" id="PTHR30566:SF25">
    <property type="entry name" value="INNER MEMBRANE PROTEIN"/>
    <property type="match status" value="1"/>
</dbReference>
<dbReference type="EMBL" id="AWFB01000015">
    <property type="protein sequence ID" value="RAN33980.1"/>
    <property type="molecule type" value="Genomic_DNA"/>
</dbReference>
<protein>
    <recommendedName>
        <fullName evidence="7">Mechanosensitive ion channel MscS domain-containing protein</fullName>
    </recommendedName>
</protein>
<reference evidence="8 9" key="1">
    <citation type="submission" date="2013-04" db="EMBL/GenBank/DDBJ databases">
        <title>Hyphomonas sp. T24B3 Genome Sequencing.</title>
        <authorList>
            <person name="Lai Q."/>
            <person name="Shao Z."/>
        </authorList>
    </citation>
    <scope>NUCLEOTIDE SEQUENCE [LARGE SCALE GENOMIC DNA]</scope>
    <source>
        <strain evidence="8 9">T24B3</strain>
    </source>
</reference>
<evidence type="ECO:0000256" key="6">
    <source>
        <dbReference type="SAM" id="Phobius"/>
    </source>
</evidence>
<dbReference type="Gene3D" id="2.30.30.60">
    <property type="match status" value="1"/>
</dbReference>
<evidence type="ECO:0000256" key="1">
    <source>
        <dbReference type="ARBA" id="ARBA00004370"/>
    </source>
</evidence>
<dbReference type="SUPFAM" id="SSF50182">
    <property type="entry name" value="Sm-like ribonucleoproteins"/>
    <property type="match status" value="1"/>
</dbReference>
<dbReference type="RefSeq" id="WP_051594797.1">
    <property type="nucleotide sequence ID" value="NZ_AWFA01000015.1"/>
</dbReference>
<evidence type="ECO:0000313" key="9">
    <source>
        <dbReference type="Proteomes" id="UP000249123"/>
    </source>
</evidence>
<keyword evidence="4 6" id="KW-0472">Membrane</keyword>
<evidence type="ECO:0000256" key="3">
    <source>
        <dbReference type="ARBA" id="ARBA00022989"/>
    </source>
</evidence>
<keyword evidence="3 6" id="KW-1133">Transmembrane helix</keyword>
<feature type="domain" description="Mechanosensitive ion channel MscS" evidence="7">
    <location>
        <begin position="148"/>
        <end position="213"/>
    </location>
</feature>
<evidence type="ECO:0000313" key="8">
    <source>
        <dbReference type="EMBL" id="RAN33980.1"/>
    </source>
</evidence>
<dbReference type="AlphaFoldDB" id="A0A8B2PL05"/>
<feature type="transmembrane region" description="Helical" evidence="6">
    <location>
        <begin position="98"/>
        <end position="119"/>
    </location>
</feature>
<evidence type="ECO:0000256" key="4">
    <source>
        <dbReference type="ARBA" id="ARBA00023136"/>
    </source>
</evidence>
<dbReference type="PANTHER" id="PTHR30566">
    <property type="entry name" value="YNAI-RELATED MECHANOSENSITIVE ION CHANNEL"/>
    <property type="match status" value="1"/>
</dbReference>
<dbReference type="Gene3D" id="1.10.287.1260">
    <property type="match status" value="1"/>
</dbReference>
<dbReference type="Pfam" id="PF00924">
    <property type="entry name" value="MS_channel_2nd"/>
    <property type="match status" value="1"/>
</dbReference>
<feature type="transmembrane region" description="Helical" evidence="6">
    <location>
        <begin position="48"/>
        <end position="72"/>
    </location>
</feature>
<feature type="compositionally biased region" description="Basic and acidic residues" evidence="5">
    <location>
        <begin position="308"/>
        <end position="322"/>
    </location>
</feature>
<dbReference type="InterPro" id="IPR006685">
    <property type="entry name" value="MscS_channel_2nd"/>
</dbReference>
<feature type="region of interest" description="Disordered" evidence="5">
    <location>
        <begin position="308"/>
        <end position="335"/>
    </location>
</feature>
<dbReference type="OrthoDB" id="9792218at2"/>
<feature type="compositionally biased region" description="Polar residues" evidence="5">
    <location>
        <begin position="326"/>
        <end position="335"/>
    </location>
</feature>